<evidence type="ECO:0000313" key="3">
    <source>
        <dbReference type="Proteomes" id="UP000607645"/>
    </source>
</evidence>
<name>A0A8J6JJ54_9FIRM</name>
<evidence type="ECO:0000313" key="2">
    <source>
        <dbReference type="EMBL" id="MBC5736209.1"/>
    </source>
</evidence>
<dbReference type="Pfam" id="PF06114">
    <property type="entry name" value="Peptidase_M78"/>
    <property type="match status" value="1"/>
</dbReference>
<dbReference type="EMBL" id="JACOPQ010000002">
    <property type="protein sequence ID" value="MBC5736209.1"/>
    <property type="molecule type" value="Genomic_DNA"/>
</dbReference>
<sequence>MRIFSYEELDELGEGLIRQYLGKEAERTCCVDIEGFVTDFLKLPLLYRSFAEEDSDKIGFIADGVTPLRVYEGGTVVRRVYPRETIVIERCLRREHESGRRRFTISHECAHYIMDRAVPSAAFHREFDNERIYSQEDFKNLFSFRETQVDRMGAALLMPRFMVHNVALMHGCTDRIPVYGDSILRTADKLLIKQMANAMGVSFSAFLIRLRELGCLCYRPLAEYITEEMGLGQDGGTG</sequence>
<dbReference type="RefSeq" id="WP_186918573.1">
    <property type="nucleotide sequence ID" value="NZ_JACOPQ010000002.1"/>
</dbReference>
<dbReference type="InterPro" id="IPR010359">
    <property type="entry name" value="IrrE_HExxH"/>
</dbReference>
<dbReference type="Proteomes" id="UP000607645">
    <property type="component" value="Unassembled WGS sequence"/>
</dbReference>
<evidence type="ECO:0000259" key="1">
    <source>
        <dbReference type="Pfam" id="PF06114"/>
    </source>
</evidence>
<proteinExistence type="predicted"/>
<feature type="domain" description="IrrE N-terminal-like" evidence="1">
    <location>
        <begin position="91"/>
        <end position="210"/>
    </location>
</feature>
<reference evidence="2" key="1">
    <citation type="submission" date="2020-08" db="EMBL/GenBank/DDBJ databases">
        <title>Genome public.</title>
        <authorList>
            <person name="Liu C."/>
            <person name="Sun Q."/>
        </authorList>
    </citation>
    <scope>NUCLEOTIDE SEQUENCE</scope>
    <source>
        <strain evidence="2">NSJ-52</strain>
    </source>
</reference>
<dbReference type="Gene3D" id="1.10.10.2910">
    <property type="match status" value="1"/>
</dbReference>
<dbReference type="AlphaFoldDB" id="A0A8J6JJ54"/>
<organism evidence="2 3">
    <name type="scientific">Lawsonibacter faecis</name>
    <dbReference type="NCBI Taxonomy" id="2763052"/>
    <lineage>
        <taxon>Bacteria</taxon>
        <taxon>Bacillati</taxon>
        <taxon>Bacillota</taxon>
        <taxon>Clostridia</taxon>
        <taxon>Eubacteriales</taxon>
        <taxon>Oscillospiraceae</taxon>
        <taxon>Lawsonibacter</taxon>
    </lineage>
</organism>
<accession>A0A8J6JJ54</accession>
<keyword evidence="3" id="KW-1185">Reference proteome</keyword>
<protein>
    <submittedName>
        <fullName evidence="2">ImmA/IrrE family metallo-endopeptidase</fullName>
    </submittedName>
</protein>
<gene>
    <name evidence="2" type="ORF">H8S62_04180</name>
</gene>
<comment type="caution">
    <text evidence="2">The sequence shown here is derived from an EMBL/GenBank/DDBJ whole genome shotgun (WGS) entry which is preliminary data.</text>
</comment>